<dbReference type="Gene3D" id="3.40.50.300">
    <property type="entry name" value="P-loop containing nucleotide triphosphate hydrolases"/>
    <property type="match status" value="2"/>
</dbReference>
<evidence type="ECO:0000313" key="5">
    <source>
        <dbReference type="Proteomes" id="UP001595557"/>
    </source>
</evidence>
<feature type="compositionally biased region" description="Basic and acidic residues" evidence="2">
    <location>
        <begin position="537"/>
        <end position="557"/>
    </location>
</feature>
<dbReference type="Pfam" id="PF13476">
    <property type="entry name" value="AAA_23"/>
    <property type="match status" value="1"/>
</dbReference>
<dbReference type="Pfam" id="PF13558">
    <property type="entry name" value="SbcC_Walker_B"/>
    <property type="match status" value="1"/>
</dbReference>
<keyword evidence="1" id="KW-0175">Coiled coil</keyword>
<gene>
    <name evidence="4" type="ORF">ACFOD7_02835</name>
</gene>
<feature type="region of interest" description="Disordered" evidence="2">
    <location>
        <begin position="409"/>
        <end position="432"/>
    </location>
</feature>
<dbReference type="EMBL" id="JBHRTE010000010">
    <property type="protein sequence ID" value="MFC3166978.1"/>
    <property type="molecule type" value="Genomic_DNA"/>
</dbReference>
<feature type="coiled-coil region" evidence="1">
    <location>
        <begin position="268"/>
        <end position="298"/>
    </location>
</feature>
<evidence type="ECO:0000256" key="1">
    <source>
        <dbReference type="SAM" id="Coils"/>
    </source>
</evidence>
<protein>
    <submittedName>
        <fullName evidence="4">AAA family ATPase</fullName>
    </submittedName>
</protein>
<dbReference type="Proteomes" id="UP001595557">
    <property type="component" value="Unassembled WGS sequence"/>
</dbReference>
<dbReference type="InterPro" id="IPR038729">
    <property type="entry name" value="Rad50/SbcC_AAA"/>
</dbReference>
<organism evidence="4 5">
    <name type="scientific">Paracoccus fontiphilus</name>
    <dbReference type="NCBI Taxonomy" id="1815556"/>
    <lineage>
        <taxon>Bacteria</taxon>
        <taxon>Pseudomonadati</taxon>
        <taxon>Pseudomonadota</taxon>
        <taxon>Alphaproteobacteria</taxon>
        <taxon>Rhodobacterales</taxon>
        <taxon>Paracoccaceae</taxon>
        <taxon>Paracoccus</taxon>
    </lineage>
</organism>
<dbReference type="SUPFAM" id="SSF52540">
    <property type="entry name" value="P-loop containing nucleoside triphosphate hydrolases"/>
    <property type="match status" value="1"/>
</dbReference>
<feature type="domain" description="Rad50/SbcC-type AAA" evidence="3">
    <location>
        <begin position="6"/>
        <end position="240"/>
    </location>
</feature>
<feature type="region of interest" description="Disordered" evidence="2">
    <location>
        <begin position="537"/>
        <end position="591"/>
    </location>
</feature>
<proteinExistence type="predicted"/>
<accession>A0ABV7I8V3</accession>
<name>A0ABV7I8V3_9RHOB</name>
<feature type="coiled-coil region" evidence="1">
    <location>
        <begin position="634"/>
        <end position="661"/>
    </location>
</feature>
<dbReference type="InterPro" id="IPR027417">
    <property type="entry name" value="P-loop_NTPase"/>
</dbReference>
<dbReference type="PANTHER" id="PTHR32114">
    <property type="entry name" value="ABC TRANSPORTER ABCH.3"/>
    <property type="match status" value="1"/>
</dbReference>
<dbReference type="PANTHER" id="PTHR32114:SF2">
    <property type="entry name" value="ABC TRANSPORTER ABCH.3"/>
    <property type="match status" value="1"/>
</dbReference>
<keyword evidence="5" id="KW-1185">Reference proteome</keyword>
<reference evidence="5" key="1">
    <citation type="journal article" date="2019" name="Int. J. Syst. Evol. Microbiol.">
        <title>The Global Catalogue of Microorganisms (GCM) 10K type strain sequencing project: providing services to taxonomists for standard genome sequencing and annotation.</title>
        <authorList>
            <consortium name="The Broad Institute Genomics Platform"/>
            <consortium name="The Broad Institute Genome Sequencing Center for Infectious Disease"/>
            <person name="Wu L."/>
            <person name="Ma J."/>
        </authorList>
    </citation>
    <scope>NUCLEOTIDE SEQUENCE [LARGE SCALE GENOMIC DNA]</scope>
    <source>
        <strain evidence="5">KCTC 52239</strain>
    </source>
</reference>
<dbReference type="RefSeq" id="WP_207465319.1">
    <property type="nucleotide sequence ID" value="NZ_JAFNAW010000003.1"/>
</dbReference>
<feature type="compositionally biased region" description="Basic and acidic residues" evidence="2">
    <location>
        <begin position="420"/>
        <end position="432"/>
    </location>
</feature>
<evidence type="ECO:0000256" key="2">
    <source>
        <dbReference type="SAM" id="MobiDB-lite"/>
    </source>
</evidence>
<feature type="compositionally biased region" description="Basic and acidic residues" evidence="2">
    <location>
        <begin position="570"/>
        <end position="591"/>
    </location>
</feature>
<evidence type="ECO:0000313" key="4">
    <source>
        <dbReference type="EMBL" id="MFC3166978.1"/>
    </source>
</evidence>
<comment type="caution">
    <text evidence="4">The sequence shown here is derived from an EMBL/GenBank/DDBJ whole genome shotgun (WGS) entry which is preliminary data.</text>
</comment>
<evidence type="ECO:0000259" key="3">
    <source>
        <dbReference type="Pfam" id="PF13476"/>
    </source>
</evidence>
<sequence>MQILSIRGENLASLAEPFEIDLASDPLRSAGLFAITGETGAGKSTILDAMCLGLFGNCPRLGAGGIDDDVPDASGETIKASDARGILRRGCALGRAEVDFIGLDGQTYRAGWAARRARGQADGRLQQVSRQLVRLSDNQVLATQMTEVNNEVIRLCGRTYEEFRRTVLLAQGDFDAFLVANAADRASTLEKVTGTEIYRSISRRVFERNAEAQAALDGLMARRGERHVMSDEDRDALAAERQELTLAGEQEAKAIEEIEADLRRHETIEAARNRFRHAEQAEVDAEQAKANAAEDFRRIDIIDRALPLRAEQGEAATAARVLTEAQGAATTAAETLQSATDSRRKAKEYHVKALSSHDAAERVFKEYGPIWDKAATLDSQIADATREATEARGAVAKAGEEKRKAEAALKDLQEEEDEATREKDRAEAEAARDPRLEKLAAEWTGIEECFAERARLIEVLKKAKGAQATARDDQGKQEAAIAEQEEADREDRANLEKLERSIGVLSQDLDELEAGQPDAERDRLEGAARLLERMRDEAQAAAKADDDRVEEARRLAEAENDAEAAQALHDAAESDRKRAEGAVEALRRPLDRAEAAATQAASDMRARLEEGEPCPVCGSADHPLMYDEGFAGSARALRDDMAEEEARLRDAQGRIADAGCRIASATERASAARRSAEQAAGRATAARNRLSAYAADLAVTGLVDAPSSETWTIETIAGAEKNLAGKVEAAKERIRRCTGLRTALTAERRNRDTIAQRCSGRAAEVGTMKAALAEAAQAFALAAREIGAAEEDIERVDGRLAPCLAVLDASRDDLEARPAEIQTRLAGAVTVWRRNAESLSRARERLAELAPRIASATTRFEQAVKAAGEAAGEAQSREERLAEFSDKRKGLLEGEATGTHRTRFNEQRKAAQAILEAAATALSKAESTLAGATTGHETAQRHVATCERRQREAEEALAKALEGAGLERSKLDAVFSCASEVITRIRERVKAVVDQGVEAATALRERRKDLDVLIEEGIPERDAPALRELRQPLIDARRARDGRLGAIATILAADDKVREGLRELDAEIVKARETSETWSAINAAIGARSGNKFAQIAQEVTLHMLVERANQHLADLKPRYSLVKADNLALHVVDADMAGEVRSTRSLSGGERFLVSLSLALALSRMGGQGGVPATLFIDEGFGSLDGASLDLAIDALERLQSQGRTIGVISHVQAMKERIPVQVHVSNRGSGRSTVRLAA</sequence>
<feature type="region of interest" description="Disordered" evidence="2">
    <location>
        <begin position="465"/>
        <end position="494"/>
    </location>
</feature>